<dbReference type="AlphaFoldDB" id="A0A7W4DC70"/>
<keyword evidence="3" id="KW-1185">Reference proteome</keyword>
<evidence type="ECO:0000259" key="1">
    <source>
        <dbReference type="Pfam" id="PF04965"/>
    </source>
</evidence>
<dbReference type="InterPro" id="IPR007048">
    <property type="entry name" value="IraD/Gp25-like"/>
</dbReference>
<gene>
    <name evidence="2" type="ORF">H3H45_11400</name>
</gene>
<accession>A0A7W4DC70</accession>
<name>A0A7W4DC70_9GAMM</name>
<protein>
    <submittedName>
        <fullName evidence="2">GPW/gp25 family protein</fullName>
    </submittedName>
</protein>
<dbReference type="EMBL" id="JACJFN010000002">
    <property type="protein sequence ID" value="MBB1519845.1"/>
    <property type="molecule type" value="Genomic_DNA"/>
</dbReference>
<sequence length="122" mass="13838">MTQRLHFPYAFDGHGRSREADEANWIRGLIEQVLFTAPGERVMRPDFGSGLRELVFAPNSPELAATVQFLVQGALQQWLADLIQVESVEVSAVEARLAVQVQYRIRRTNQRREDNFVQGATP</sequence>
<comment type="caution">
    <text evidence="2">The sequence shown here is derived from an EMBL/GenBank/DDBJ whole genome shotgun (WGS) entry which is preliminary data.</text>
</comment>
<dbReference type="Pfam" id="PF04965">
    <property type="entry name" value="GPW_gp25"/>
    <property type="match status" value="1"/>
</dbReference>
<evidence type="ECO:0000313" key="3">
    <source>
        <dbReference type="Proteomes" id="UP000581189"/>
    </source>
</evidence>
<reference evidence="2 3" key="1">
    <citation type="submission" date="2020-08" db="EMBL/GenBank/DDBJ databases">
        <authorList>
            <person name="Kim C.M."/>
        </authorList>
    </citation>
    <scope>NUCLEOTIDE SEQUENCE [LARGE SCALE GENOMIC DNA]</scope>
    <source>
        <strain evidence="2 3">SR9</strain>
    </source>
</reference>
<evidence type="ECO:0000313" key="2">
    <source>
        <dbReference type="EMBL" id="MBB1519845.1"/>
    </source>
</evidence>
<organism evidence="2 3">
    <name type="scientific">Aquipseudomonas guryensis</name>
    <dbReference type="NCBI Taxonomy" id="2759165"/>
    <lineage>
        <taxon>Bacteria</taxon>
        <taxon>Pseudomonadati</taxon>
        <taxon>Pseudomonadota</taxon>
        <taxon>Gammaproteobacteria</taxon>
        <taxon>Pseudomonadales</taxon>
        <taxon>Pseudomonadaceae</taxon>
        <taxon>Aquipseudomonas</taxon>
    </lineage>
</organism>
<proteinExistence type="predicted"/>
<dbReference type="Proteomes" id="UP000581189">
    <property type="component" value="Unassembled WGS sequence"/>
</dbReference>
<feature type="domain" description="IraD/Gp25-like" evidence="1">
    <location>
        <begin position="25"/>
        <end position="110"/>
    </location>
</feature>
<dbReference type="RefSeq" id="WP_182833831.1">
    <property type="nucleotide sequence ID" value="NZ_JACJFN010000002.1"/>
</dbReference>
<dbReference type="SUPFAM" id="SSF160719">
    <property type="entry name" value="gpW/gp25-like"/>
    <property type="match status" value="1"/>
</dbReference>
<dbReference type="Gene3D" id="3.10.450.40">
    <property type="match status" value="1"/>
</dbReference>